<keyword evidence="3" id="KW-0496">Mitochondrion</keyword>
<keyword evidence="2" id="KW-0732">Signal</keyword>
<geneLocation type="mitochondrion" evidence="3"/>
<proteinExistence type="predicted"/>
<evidence type="ECO:0000256" key="2">
    <source>
        <dbReference type="SAM" id="SignalP"/>
    </source>
</evidence>
<feature type="chain" id="PRO_5018283252" evidence="2">
    <location>
        <begin position="19"/>
        <end position="163"/>
    </location>
</feature>
<feature type="signal peptide" evidence="2">
    <location>
        <begin position="1"/>
        <end position="18"/>
    </location>
</feature>
<dbReference type="EMBL" id="MG709492">
    <property type="protein sequence ID" value="AYQ93277.1"/>
    <property type="molecule type" value="Genomic_DNA"/>
</dbReference>
<keyword evidence="1" id="KW-0472">Membrane</keyword>
<feature type="transmembrane region" description="Helical" evidence="1">
    <location>
        <begin position="131"/>
        <end position="152"/>
    </location>
</feature>
<dbReference type="AlphaFoldDB" id="A0A3G3LKN5"/>
<sequence length="163" mass="18986">MDFKLLFSLMCMSTMCFAVLMKSPQSIILLLMFQAFLASLMLSFVSNIWFTYILFLVFLGGMLVVFTYISSLASSIAEKSWFNKMNKLMIFIMMVILSVIFLDCNSFLFNIFSCFSLESSMIYSLMSSWSFILYLFIVMYLFLTLFNICNMLKVFKGPLLKFL</sequence>
<protein>
    <submittedName>
        <fullName evidence="3">NADH dehydrogenase subunit 6</fullName>
    </submittedName>
</protein>
<gene>
    <name evidence="3" type="primary">nad6</name>
</gene>
<accession>A0A3G3LKN5</accession>
<evidence type="ECO:0000313" key="3">
    <source>
        <dbReference type="EMBL" id="AYQ93277.1"/>
    </source>
</evidence>
<evidence type="ECO:0000256" key="1">
    <source>
        <dbReference type="SAM" id="Phobius"/>
    </source>
</evidence>
<organism evidence="3">
    <name type="scientific">Mongoloniscus sinensis</name>
    <dbReference type="NCBI Taxonomy" id="1783568"/>
    <lineage>
        <taxon>Eukaryota</taxon>
        <taxon>Metazoa</taxon>
        <taxon>Ecdysozoa</taxon>
        <taxon>Arthropoda</taxon>
        <taxon>Crustacea</taxon>
        <taxon>Multicrustacea</taxon>
        <taxon>Malacostraca</taxon>
        <taxon>Eumalacostraca</taxon>
        <taxon>Peracarida</taxon>
        <taxon>Isopoda</taxon>
        <taxon>Oniscidea</taxon>
        <taxon>Crinocheta</taxon>
        <taxon>Trachelipodidae</taxon>
        <taxon>Mongoloniscus</taxon>
    </lineage>
</organism>
<keyword evidence="1" id="KW-1133">Transmembrane helix</keyword>
<keyword evidence="1" id="KW-0812">Transmembrane</keyword>
<feature type="transmembrane region" description="Helical" evidence="1">
    <location>
        <begin position="52"/>
        <end position="76"/>
    </location>
</feature>
<reference evidence="3" key="1">
    <citation type="submission" date="2017-12" db="EMBL/GenBank/DDBJ databases">
        <title>The complete mitochondrial genome of M. sinensis.</title>
        <authorList>
            <person name="An J."/>
        </authorList>
    </citation>
    <scope>NUCLEOTIDE SEQUENCE</scope>
</reference>
<feature type="transmembrane region" description="Helical" evidence="1">
    <location>
        <begin position="88"/>
        <end position="111"/>
    </location>
</feature>
<name>A0A3G3LKN5_9CRUS</name>